<protein>
    <submittedName>
        <fullName evidence="1">Uncharacterized protein</fullName>
    </submittedName>
</protein>
<proteinExistence type="predicted"/>
<name>A0A938YWF9_9ARCH</name>
<dbReference type="EMBL" id="JAFGDB010000022">
    <property type="protein sequence ID" value="MBN2067080.1"/>
    <property type="molecule type" value="Genomic_DNA"/>
</dbReference>
<reference evidence="1" key="1">
    <citation type="submission" date="2021-01" db="EMBL/GenBank/DDBJ databases">
        <title>Active Sulfur Cycling in an Early Earth Analoge.</title>
        <authorList>
            <person name="Hahn C.R."/>
            <person name="Youssef N.H."/>
            <person name="Elshahed M."/>
        </authorList>
    </citation>
    <scope>NUCLEOTIDE SEQUENCE</scope>
    <source>
        <strain evidence="1">Zod_Metabat.1151</strain>
    </source>
</reference>
<organism evidence="1 2">
    <name type="scientific">Candidatus Iainarchaeum sp</name>
    <dbReference type="NCBI Taxonomy" id="3101447"/>
    <lineage>
        <taxon>Archaea</taxon>
        <taxon>Candidatus Iainarchaeota</taxon>
        <taxon>Candidatus Iainarchaeia</taxon>
        <taxon>Candidatus Iainarchaeales</taxon>
        <taxon>Candidatus Iainarchaeaceae</taxon>
        <taxon>Candidatus Iainarchaeum</taxon>
    </lineage>
</organism>
<dbReference type="AlphaFoldDB" id="A0A938YWF9"/>
<dbReference type="Proteomes" id="UP000809243">
    <property type="component" value="Unassembled WGS sequence"/>
</dbReference>
<evidence type="ECO:0000313" key="2">
    <source>
        <dbReference type="Proteomes" id="UP000809243"/>
    </source>
</evidence>
<sequence>MEENKSGKVLVVILILLFWMPFSTASESVIPYVRIDTPVDGQTVTGTTTIKFVAEGYKLHDPSLSIEGENMGFAMPVACTVSEPIGGDGTQKMYCQYAWNTESFEGQKATINASVHEGNSVLNDKVGVYVSSERV</sequence>
<comment type="caution">
    <text evidence="1">The sequence shown here is derived from an EMBL/GenBank/DDBJ whole genome shotgun (WGS) entry which is preliminary data.</text>
</comment>
<gene>
    <name evidence="1" type="ORF">JW744_01280</name>
</gene>
<accession>A0A938YWF9</accession>
<evidence type="ECO:0000313" key="1">
    <source>
        <dbReference type="EMBL" id="MBN2067080.1"/>
    </source>
</evidence>